<dbReference type="EMBL" id="JBBJCI010000289">
    <property type="protein sequence ID" value="KAK7235837.1"/>
    <property type="molecule type" value="Genomic_DNA"/>
</dbReference>
<evidence type="ECO:0000256" key="7">
    <source>
        <dbReference type="SAM" id="Phobius"/>
    </source>
</evidence>
<organism evidence="8 9">
    <name type="scientific">Aureococcus anophagefferens</name>
    <name type="common">Harmful bloom alga</name>
    <dbReference type="NCBI Taxonomy" id="44056"/>
    <lineage>
        <taxon>Eukaryota</taxon>
        <taxon>Sar</taxon>
        <taxon>Stramenopiles</taxon>
        <taxon>Ochrophyta</taxon>
        <taxon>Pelagophyceae</taxon>
        <taxon>Pelagomonadales</taxon>
        <taxon>Pelagomonadaceae</taxon>
        <taxon>Aureococcus</taxon>
    </lineage>
</organism>
<feature type="transmembrane region" description="Helical" evidence="7">
    <location>
        <begin position="198"/>
        <end position="218"/>
    </location>
</feature>
<protein>
    <submittedName>
        <fullName evidence="8">Vesicle-mediated transport protein</fullName>
    </submittedName>
</protein>
<feature type="transmembrane region" description="Helical" evidence="7">
    <location>
        <begin position="230"/>
        <end position="247"/>
    </location>
</feature>
<evidence type="ECO:0000256" key="2">
    <source>
        <dbReference type="ARBA" id="ARBA00010596"/>
    </source>
</evidence>
<reference evidence="8 9" key="1">
    <citation type="submission" date="2024-03" db="EMBL/GenBank/DDBJ databases">
        <title>Aureococcus anophagefferens CCMP1851 and Kratosvirus quantuckense: Draft genome of a second virus-susceptible host strain in the model system.</title>
        <authorList>
            <person name="Chase E."/>
            <person name="Truchon A.R."/>
            <person name="Schepens W."/>
            <person name="Wilhelm S.W."/>
        </authorList>
    </citation>
    <scope>NUCLEOTIDE SEQUENCE [LARGE SCALE GENOMIC DNA]</scope>
    <source>
        <strain evidence="8 9">CCMP1851</strain>
    </source>
</reference>
<keyword evidence="3 7" id="KW-0812">Transmembrane</keyword>
<accession>A0ABR1FQJ9</accession>
<dbReference type="InterPro" id="IPR045231">
    <property type="entry name" value="Yip1/4-like"/>
</dbReference>
<comment type="similarity">
    <text evidence="2">Belongs to the YIP1 family.</text>
</comment>
<evidence type="ECO:0000256" key="4">
    <source>
        <dbReference type="ARBA" id="ARBA00022989"/>
    </source>
</evidence>
<proteinExistence type="inferred from homology"/>
<evidence type="ECO:0000256" key="1">
    <source>
        <dbReference type="ARBA" id="ARBA00004141"/>
    </source>
</evidence>
<name>A0ABR1FQJ9_AURAN</name>
<evidence type="ECO:0000256" key="6">
    <source>
        <dbReference type="SAM" id="MobiDB-lite"/>
    </source>
</evidence>
<dbReference type="Proteomes" id="UP001363151">
    <property type="component" value="Unassembled WGS sequence"/>
</dbReference>
<sequence>MAQFGQYGGQAGGAPQFEQQPWFQMEPQGNMGSNHSSANSLDGMYAPSPGFQGPGAGYGSYDNGQSSFGYDPSLEDEPPLLEELGIDFGDIWSKTKLVLKPSLSEIDPVLVEDADLAGPLVFVFALGGMLMLHGKLHFGYVYGFGMSSCVATYALLNLMTESSAGIEFGAVVSFLGYCLLPVIALAVAALAVSMTSTLGSILSALTVLASTGTSTRLFEAKLHMRHQRYLIAYPLALIYSVFVLITIF</sequence>
<feature type="region of interest" description="Disordered" evidence="6">
    <location>
        <begin position="25"/>
        <end position="46"/>
    </location>
</feature>
<evidence type="ECO:0000256" key="3">
    <source>
        <dbReference type="ARBA" id="ARBA00022692"/>
    </source>
</evidence>
<feature type="transmembrane region" description="Helical" evidence="7">
    <location>
        <begin position="139"/>
        <end position="156"/>
    </location>
</feature>
<evidence type="ECO:0000256" key="5">
    <source>
        <dbReference type="ARBA" id="ARBA00023136"/>
    </source>
</evidence>
<dbReference type="PANTHER" id="PTHR21236:SF2">
    <property type="entry name" value="PROTEIN YIPF"/>
    <property type="match status" value="1"/>
</dbReference>
<keyword evidence="9" id="KW-1185">Reference proteome</keyword>
<feature type="transmembrane region" description="Helical" evidence="7">
    <location>
        <begin position="168"/>
        <end position="192"/>
    </location>
</feature>
<evidence type="ECO:0000313" key="8">
    <source>
        <dbReference type="EMBL" id="KAK7235837.1"/>
    </source>
</evidence>
<dbReference type="PANTHER" id="PTHR21236">
    <property type="entry name" value="GOLGI MEMBRANE PROTEIN YIP1"/>
    <property type="match status" value="1"/>
</dbReference>
<comment type="subcellular location">
    <subcellularLocation>
        <location evidence="1">Membrane</location>
        <topology evidence="1">Multi-pass membrane protein</topology>
    </subcellularLocation>
</comment>
<evidence type="ECO:0000313" key="9">
    <source>
        <dbReference type="Proteomes" id="UP001363151"/>
    </source>
</evidence>
<comment type="caution">
    <text evidence="8">The sequence shown here is derived from an EMBL/GenBank/DDBJ whole genome shotgun (WGS) entry which is preliminary data.</text>
</comment>
<keyword evidence="5 7" id="KW-0472">Membrane</keyword>
<gene>
    <name evidence="8" type="primary">YIPF4</name>
    <name evidence="8" type="ORF">SO694_00064129</name>
</gene>
<feature type="compositionally biased region" description="Polar residues" evidence="6">
    <location>
        <begin position="30"/>
        <end position="40"/>
    </location>
</feature>
<keyword evidence="4 7" id="KW-1133">Transmembrane helix</keyword>